<evidence type="ECO:0000313" key="2">
    <source>
        <dbReference type="Proteomes" id="UP000653305"/>
    </source>
</evidence>
<dbReference type="AlphaFoldDB" id="A0A830C9D1"/>
<keyword evidence="2" id="KW-1185">Reference proteome</keyword>
<evidence type="ECO:0000313" key="1">
    <source>
        <dbReference type="EMBL" id="GFP94802.1"/>
    </source>
</evidence>
<organism evidence="1 2">
    <name type="scientific">Phtheirospermum japonicum</name>
    <dbReference type="NCBI Taxonomy" id="374723"/>
    <lineage>
        <taxon>Eukaryota</taxon>
        <taxon>Viridiplantae</taxon>
        <taxon>Streptophyta</taxon>
        <taxon>Embryophyta</taxon>
        <taxon>Tracheophyta</taxon>
        <taxon>Spermatophyta</taxon>
        <taxon>Magnoliopsida</taxon>
        <taxon>eudicotyledons</taxon>
        <taxon>Gunneridae</taxon>
        <taxon>Pentapetalae</taxon>
        <taxon>asterids</taxon>
        <taxon>lamiids</taxon>
        <taxon>Lamiales</taxon>
        <taxon>Orobanchaceae</taxon>
        <taxon>Orobanchaceae incertae sedis</taxon>
        <taxon>Phtheirospermum</taxon>
    </lineage>
</organism>
<sequence>MTRYLIEIPALQLPLPPHLYRPPRPLPVPPLAGALPLPVSTLSAMPPIEVIIGIARNTKRTDSLSRNYVTEFHLADAPPSPDSKIKPIAPIPNKDWPANNNLRNLSDLPPLSLSFCFCATQGAEKVSPSESRMPRGWQLDILLRRCVKYGFHVKGGEEIVSPEIMLGNDCQYVVRSDSSLMTANNSNVNCCVKGDTGLACNSAGMIDRYILGVDHLYAKPMYRNLKECNISSHGQVPETLPSWYHTPFDPRPVTSFGRATRLIAKYRPTMHVLPVVIPRLKTNQLKWSFSGAFEVDL</sequence>
<proteinExistence type="predicted"/>
<dbReference type="EMBL" id="BMAC01000365">
    <property type="protein sequence ID" value="GFP94802.1"/>
    <property type="molecule type" value="Genomic_DNA"/>
</dbReference>
<dbReference type="Proteomes" id="UP000653305">
    <property type="component" value="Unassembled WGS sequence"/>
</dbReference>
<dbReference type="OrthoDB" id="2149840at2759"/>
<comment type="caution">
    <text evidence="1">The sequence shown here is derived from an EMBL/GenBank/DDBJ whole genome shotgun (WGS) entry which is preliminary data.</text>
</comment>
<gene>
    <name evidence="1" type="ORF">PHJA_001624600</name>
</gene>
<dbReference type="PANTHER" id="PTHR31061:SF28">
    <property type="entry name" value="HEPARAN-ALPHA-GLUCOSAMINIDE N-ACETYLTRANSFERASE-LIKE"/>
    <property type="match status" value="1"/>
</dbReference>
<name>A0A830C9D1_9LAMI</name>
<protein>
    <submittedName>
        <fullName evidence="1">Uncharacterized protein</fullName>
    </submittedName>
</protein>
<dbReference type="PANTHER" id="PTHR31061">
    <property type="entry name" value="LD22376P"/>
    <property type="match status" value="1"/>
</dbReference>
<accession>A0A830C9D1</accession>
<reference evidence="1" key="1">
    <citation type="submission" date="2020-07" db="EMBL/GenBank/DDBJ databases">
        <title>Ethylene signaling mediates host invasion by parasitic plants.</title>
        <authorList>
            <person name="Yoshida S."/>
        </authorList>
    </citation>
    <scope>NUCLEOTIDE SEQUENCE</scope>
    <source>
        <strain evidence="1">Okayama</strain>
    </source>
</reference>